<comment type="caution">
    <text evidence="2">The sequence shown here is derived from an EMBL/GenBank/DDBJ whole genome shotgun (WGS) entry which is preliminary data.</text>
</comment>
<keyword evidence="1" id="KW-0472">Membrane</keyword>
<keyword evidence="3" id="KW-1185">Reference proteome</keyword>
<name>A0A401RQN9_CHIPU</name>
<dbReference type="EMBL" id="BEZZ01001814">
    <property type="protein sequence ID" value="GCC20508.1"/>
    <property type="molecule type" value="Genomic_DNA"/>
</dbReference>
<keyword evidence="1" id="KW-0812">Transmembrane</keyword>
<sequence length="82" mass="9243">MIAPIVRLSGDYVSFLPMTIYGGVAIVAGLVICALPETRNNPLPETIEGIENRSTFYFHFLVYEVTYYVVIMPMLFTTYADI</sequence>
<evidence type="ECO:0000313" key="3">
    <source>
        <dbReference type="Proteomes" id="UP000287033"/>
    </source>
</evidence>
<protein>
    <recommendedName>
        <fullName evidence="4">Major facilitator superfamily (MFS) profile domain-containing protein</fullName>
    </recommendedName>
</protein>
<accession>A0A401RQN9</accession>
<evidence type="ECO:0008006" key="4">
    <source>
        <dbReference type="Google" id="ProtNLM"/>
    </source>
</evidence>
<organism evidence="2 3">
    <name type="scientific">Chiloscyllium punctatum</name>
    <name type="common">Brownbanded bambooshark</name>
    <name type="synonym">Hemiscyllium punctatum</name>
    <dbReference type="NCBI Taxonomy" id="137246"/>
    <lineage>
        <taxon>Eukaryota</taxon>
        <taxon>Metazoa</taxon>
        <taxon>Chordata</taxon>
        <taxon>Craniata</taxon>
        <taxon>Vertebrata</taxon>
        <taxon>Chondrichthyes</taxon>
        <taxon>Elasmobranchii</taxon>
        <taxon>Galeomorphii</taxon>
        <taxon>Galeoidea</taxon>
        <taxon>Orectolobiformes</taxon>
        <taxon>Hemiscylliidae</taxon>
        <taxon>Chiloscyllium</taxon>
    </lineage>
</organism>
<gene>
    <name evidence="2" type="ORF">chiPu_0019070</name>
</gene>
<dbReference type="AlphaFoldDB" id="A0A401RQN9"/>
<keyword evidence="1" id="KW-1133">Transmembrane helix</keyword>
<feature type="transmembrane region" description="Helical" evidence="1">
    <location>
        <begin position="56"/>
        <end position="76"/>
    </location>
</feature>
<reference evidence="2 3" key="1">
    <citation type="journal article" date="2018" name="Nat. Ecol. Evol.">
        <title>Shark genomes provide insights into elasmobranch evolution and the origin of vertebrates.</title>
        <authorList>
            <person name="Hara Y"/>
            <person name="Yamaguchi K"/>
            <person name="Onimaru K"/>
            <person name="Kadota M"/>
            <person name="Koyanagi M"/>
            <person name="Keeley SD"/>
            <person name="Tatsumi K"/>
            <person name="Tanaka K"/>
            <person name="Motone F"/>
            <person name="Kageyama Y"/>
            <person name="Nozu R"/>
            <person name="Adachi N"/>
            <person name="Nishimura O"/>
            <person name="Nakagawa R"/>
            <person name="Tanegashima C"/>
            <person name="Kiyatake I"/>
            <person name="Matsumoto R"/>
            <person name="Murakumo K"/>
            <person name="Nishida K"/>
            <person name="Terakita A"/>
            <person name="Kuratani S"/>
            <person name="Sato K"/>
            <person name="Hyodo S Kuraku.S."/>
        </authorList>
    </citation>
    <scope>NUCLEOTIDE SEQUENCE [LARGE SCALE GENOMIC DNA]</scope>
</reference>
<evidence type="ECO:0000313" key="2">
    <source>
        <dbReference type="EMBL" id="GCC20508.1"/>
    </source>
</evidence>
<feature type="transmembrane region" description="Helical" evidence="1">
    <location>
        <begin position="12"/>
        <end position="35"/>
    </location>
</feature>
<dbReference type="OrthoDB" id="2544694at2759"/>
<evidence type="ECO:0000256" key="1">
    <source>
        <dbReference type="SAM" id="Phobius"/>
    </source>
</evidence>
<proteinExistence type="predicted"/>
<dbReference type="Proteomes" id="UP000287033">
    <property type="component" value="Unassembled WGS sequence"/>
</dbReference>